<protein>
    <recommendedName>
        <fullName evidence="1">Reverse transcriptase domain-containing protein</fullName>
    </recommendedName>
</protein>
<dbReference type="Pfam" id="PF01067">
    <property type="entry name" value="Calpain_III"/>
    <property type="match status" value="1"/>
</dbReference>
<dbReference type="EMBL" id="RQTK01001229">
    <property type="protein sequence ID" value="RUS71346.1"/>
    <property type="molecule type" value="Genomic_DNA"/>
</dbReference>
<keyword evidence="3" id="KW-1185">Reference proteome</keyword>
<organism evidence="2 3">
    <name type="scientific">Elysia chlorotica</name>
    <name type="common">Eastern emerald elysia</name>
    <name type="synonym">Sea slug</name>
    <dbReference type="NCBI Taxonomy" id="188477"/>
    <lineage>
        <taxon>Eukaryota</taxon>
        <taxon>Metazoa</taxon>
        <taxon>Spiralia</taxon>
        <taxon>Lophotrochozoa</taxon>
        <taxon>Mollusca</taxon>
        <taxon>Gastropoda</taxon>
        <taxon>Heterobranchia</taxon>
        <taxon>Euthyneura</taxon>
        <taxon>Panpulmonata</taxon>
        <taxon>Sacoglossa</taxon>
        <taxon>Placobranchoidea</taxon>
        <taxon>Plakobranchidae</taxon>
        <taxon>Elysia</taxon>
    </lineage>
</organism>
<dbReference type="PROSITE" id="PS50878">
    <property type="entry name" value="RT_POL"/>
    <property type="match status" value="1"/>
</dbReference>
<dbReference type="STRING" id="188477.A0A433SQ32"/>
<dbReference type="AlphaFoldDB" id="A0A433SQ32"/>
<dbReference type="InterPro" id="IPR043502">
    <property type="entry name" value="DNA/RNA_pol_sf"/>
</dbReference>
<accession>A0A433SQ32</accession>
<reference evidence="2 3" key="1">
    <citation type="submission" date="2019-01" db="EMBL/GenBank/DDBJ databases">
        <title>A draft genome assembly of the solar-powered sea slug Elysia chlorotica.</title>
        <authorList>
            <person name="Cai H."/>
            <person name="Li Q."/>
            <person name="Fang X."/>
            <person name="Li J."/>
            <person name="Curtis N.E."/>
            <person name="Altenburger A."/>
            <person name="Shibata T."/>
            <person name="Feng M."/>
            <person name="Maeda T."/>
            <person name="Schwartz J.A."/>
            <person name="Shigenobu S."/>
            <person name="Lundholm N."/>
            <person name="Nishiyama T."/>
            <person name="Yang H."/>
            <person name="Hasebe M."/>
            <person name="Li S."/>
            <person name="Pierce S.K."/>
            <person name="Wang J."/>
        </authorList>
    </citation>
    <scope>NUCLEOTIDE SEQUENCE [LARGE SCALE GENOMIC DNA]</scope>
    <source>
        <strain evidence="2">EC2010</strain>
        <tissue evidence="2">Whole organism of an adult</tissue>
    </source>
</reference>
<dbReference type="Gene3D" id="2.60.120.380">
    <property type="match status" value="1"/>
</dbReference>
<sequence>MEEESDWSNKYRLVFAGGLEKDYTVPLRKDFFEYNRDISNSGAFSNVRQVTKRLSLPPGAYVVVPCTWDEDEEADFFMRFFFEKGNVAETPIRQKPYGVLFAMRESLRDEMRTMEVMGIIRNSSSPYAAPVVVVKKKDGSNRVCIDYRRLNKVTVFDPHPDTPHAEEKKEKKKKKFFSKIDLSKGYWQIPVRAEDIPKTAFVTMDMHYEFVQMPFGMMNSGATLTRAVKSLLDGMDNVIAYVDDLLVHTERSNSTWRHWMNCSKG</sequence>
<dbReference type="InterPro" id="IPR022682">
    <property type="entry name" value="Calpain_domain_III"/>
</dbReference>
<dbReference type="PANTHER" id="PTHR24559:SF444">
    <property type="entry name" value="REVERSE TRANSCRIPTASE DOMAIN-CONTAINING PROTEIN"/>
    <property type="match status" value="1"/>
</dbReference>
<dbReference type="SUPFAM" id="SSF56672">
    <property type="entry name" value="DNA/RNA polymerases"/>
    <property type="match status" value="1"/>
</dbReference>
<evidence type="ECO:0000259" key="1">
    <source>
        <dbReference type="PROSITE" id="PS50878"/>
    </source>
</evidence>
<dbReference type="Proteomes" id="UP000271974">
    <property type="component" value="Unassembled WGS sequence"/>
</dbReference>
<feature type="domain" description="Reverse transcriptase" evidence="1">
    <location>
        <begin position="115"/>
        <end position="265"/>
    </location>
</feature>
<name>A0A433SQ32_ELYCH</name>
<evidence type="ECO:0000313" key="3">
    <source>
        <dbReference type="Proteomes" id="UP000271974"/>
    </source>
</evidence>
<dbReference type="SUPFAM" id="SSF49758">
    <property type="entry name" value="Calpain large subunit, middle domain (domain III)"/>
    <property type="match status" value="1"/>
</dbReference>
<dbReference type="OrthoDB" id="10066870at2759"/>
<proteinExistence type="predicted"/>
<comment type="caution">
    <text evidence="2">The sequence shown here is derived from an EMBL/GenBank/DDBJ whole genome shotgun (WGS) entry which is preliminary data.</text>
</comment>
<dbReference type="InterPro" id="IPR043128">
    <property type="entry name" value="Rev_trsase/Diguanyl_cyclase"/>
</dbReference>
<dbReference type="Gene3D" id="3.30.70.270">
    <property type="match status" value="1"/>
</dbReference>
<dbReference type="Pfam" id="PF00078">
    <property type="entry name" value="RVT_1"/>
    <property type="match status" value="1"/>
</dbReference>
<gene>
    <name evidence="2" type="ORF">EGW08_020889</name>
</gene>
<evidence type="ECO:0000313" key="2">
    <source>
        <dbReference type="EMBL" id="RUS71346.1"/>
    </source>
</evidence>
<dbReference type="PANTHER" id="PTHR24559">
    <property type="entry name" value="TRANSPOSON TY3-I GAG-POL POLYPROTEIN"/>
    <property type="match status" value="1"/>
</dbReference>
<dbReference type="Gene3D" id="3.10.10.10">
    <property type="entry name" value="HIV Type 1 Reverse Transcriptase, subunit A, domain 1"/>
    <property type="match status" value="1"/>
</dbReference>
<dbReference type="SMART" id="SM00720">
    <property type="entry name" value="calpain_III"/>
    <property type="match status" value="1"/>
</dbReference>
<dbReference type="InterPro" id="IPR053134">
    <property type="entry name" value="RNA-dir_DNA_polymerase"/>
</dbReference>
<dbReference type="CDD" id="cd01647">
    <property type="entry name" value="RT_LTR"/>
    <property type="match status" value="1"/>
</dbReference>
<dbReference type="InterPro" id="IPR036213">
    <property type="entry name" value="Calpain_III_sf"/>
</dbReference>
<dbReference type="InterPro" id="IPR022683">
    <property type="entry name" value="Calpain_III"/>
</dbReference>
<dbReference type="InterPro" id="IPR000477">
    <property type="entry name" value="RT_dom"/>
</dbReference>